<protein>
    <recommendedName>
        <fullName evidence="4">Heterokaryon incompatibility domain-containing protein</fullName>
    </recommendedName>
</protein>
<organism evidence="2 3">
    <name type="scientific">Lophiotrema nucula</name>
    <dbReference type="NCBI Taxonomy" id="690887"/>
    <lineage>
        <taxon>Eukaryota</taxon>
        <taxon>Fungi</taxon>
        <taxon>Dikarya</taxon>
        <taxon>Ascomycota</taxon>
        <taxon>Pezizomycotina</taxon>
        <taxon>Dothideomycetes</taxon>
        <taxon>Pleosporomycetidae</taxon>
        <taxon>Pleosporales</taxon>
        <taxon>Lophiotremataceae</taxon>
        <taxon>Lophiotrema</taxon>
    </lineage>
</organism>
<name>A0A6A5YU38_9PLEO</name>
<dbReference type="AlphaFoldDB" id="A0A6A5YU38"/>
<dbReference type="EMBL" id="ML977337">
    <property type="protein sequence ID" value="KAF2110540.1"/>
    <property type="molecule type" value="Genomic_DNA"/>
</dbReference>
<feature type="region of interest" description="Disordered" evidence="1">
    <location>
        <begin position="1"/>
        <end position="61"/>
    </location>
</feature>
<dbReference type="PANTHER" id="PTHR33112">
    <property type="entry name" value="DOMAIN PROTEIN, PUTATIVE-RELATED"/>
    <property type="match status" value="1"/>
</dbReference>
<evidence type="ECO:0008006" key="4">
    <source>
        <dbReference type="Google" id="ProtNLM"/>
    </source>
</evidence>
<dbReference type="PANTHER" id="PTHR33112:SF1">
    <property type="entry name" value="HETEROKARYON INCOMPATIBILITY DOMAIN-CONTAINING PROTEIN"/>
    <property type="match status" value="1"/>
</dbReference>
<evidence type="ECO:0000313" key="2">
    <source>
        <dbReference type="EMBL" id="KAF2110540.1"/>
    </source>
</evidence>
<accession>A0A6A5YU38</accession>
<feature type="compositionally biased region" description="Low complexity" evidence="1">
    <location>
        <begin position="18"/>
        <end position="30"/>
    </location>
</feature>
<reference evidence="2" key="1">
    <citation type="journal article" date="2020" name="Stud. Mycol.">
        <title>101 Dothideomycetes genomes: a test case for predicting lifestyles and emergence of pathogens.</title>
        <authorList>
            <person name="Haridas S."/>
            <person name="Albert R."/>
            <person name="Binder M."/>
            <person name="Bloem J."/>
            <person name="Labutti K."/>
            <person name="Salamov A."/>
            <person name="Andreopoulos B."/>
            <person name="Baker S."/>
            <person name="Barry K."/>
            <person name="Bills G."/>
            <person name="Bluhm B."/>
            <person name="Cannon C."/>
            <person name="Castanera R."/>
            <person name="Culley D."/>
            <person name="Daum C."/>
            <person name="Ezra D."/>
            <person name="Gonzalez J."/>
            <person name="Henrissat B."/>
            <person name="Kuo A."/>
            <person name="Liang C."/>
            <person name="Lipzen A."/>
            <person name="Lutzoni F."/>
            <person name="Magnuson J."/>
            <person name="Mondo S."/>
            <person name="Nolan M."/>
            <person name="Ohm R."/>
            <person name="Pangilinan J."/>
            <person name="Park H.-J."/>
            <person name="Ramirez L."/>
            <person name="Alfaro M."/>
            <person name="Sun H."/>
            <person name="Tritt A."/>
            <person name="Yoshinaga Y."/>
            <person name="Zwiers L.-H."/>
            <person name="Turgeon B."/>
            <person name="Goodwin S."/>
            <person name="Spatafora J."/>
            <person name="Crous P."/>
            <person name="Grigoriev I."/>
        </authorList>
    </citation>
    <scope>NUCLEOTIDE SEQUENCE</scope>
    <source>
        <strain evidence="2">CBS 627.86</strain>
    </source>
</reference>
<evidence type="ECO:0000313" key="3">
    <source>
        <dbReference type="Proteomes" id="UP000799770"/>
    </source>
</evidence>
<dbReference type="Proteomes" id="UP000799770">
    <property type="component" value="Unassembled WGS sequence"/>
</dbReference>
<keyword evidence="3" id="KW-1185">Reference proteome</keyword>
<dbReference type="OrthoDB" id="5428863at2759"/>
<sequence length="685" mass="78324">MRQSSDLVATKHARSAKNTTQNTPKTTTNTGGDVHKPKRRRVQSKPAAERSSLPGANTQDQGQDLAERFCSGCCKIDFESFYTAWDPSRDFGLGFVVQYLTHLDPESSCKLCKFLFRMANRPNVNPRHMRLRWHSARKLLKYGARLLKDTIIVTIVTRELDENGNKLPYPRDTTKYPVHYFSLSDPAVDKDDTHIKFRDTSGPVNWDVVKSWLEYCERKHTGACSSAITSAIDGLTVVDCDTGQLTSLPHPQTPYVTLSYVWGRGEAVDTTASAEDPSHELPGISMVPRMLRPLNVGRFVLTPARGDFYITTDLTTWNKRGWTYQEGLFARRRLIFSQAGLYLQCKEGRYMESITIPPHMSHNYRFSQETALYPRVGFFPDLEKEHRDFVRGCVTNYSCREFTYDSDILIAFGGVLEMFKSSPEKVENLCGMPFFGPTQLLPPSTRTDCIADGLVWQSTRRSPKHSWSNLIKSRSDYEMLRRYDFPSWTWAGWRFRRQEGLCYTDLVTKHEELLSSDIAISVEFKDGTIYRFEEDYHELLAYQKAGNQPRLLYLEAWTINIAEGEIALDYQYGEKRSRPDDWARVFTKSNTFEFILSASLDVPAQVLVSTVCKVVLVTNGINYKAPFLLLRKAPTGEHYERVGIGKWLWEVVQGKEKRIKAPISGQVKQDIISQAGAKREMLILG</sequence>
<proteinExistence type="predicted"/>
<gene>
    <name evidence="2" type="ORF">BDV96DRAFT_650658</name>
</gene>
<evidence type="ECO:0000256" key="1">
    <source>
        <dbReference type="SAM" id="MobiDB-lite"/>
    </source>
</evidence>